<protein>
    <submittedName>
        <fullName evidence="2">Uncharacterized protein</fullName>
    </submittedName>
</protein>
<name>A0A8E2RS34_9BURK</name>
<dbReference type="Proteomes" id="UP000237686">
    <property type="component" value="Unassembled WGS sequence"/>
</dbReference>
<evidence type="ECO:0000256" key="1">
    <source>
        <dbReference type="SAM" id="MobiDB-lite"/>
    </source>
</evidence>
<proteinExistence type="predicted"/>
<organism evidence="2 3">
    <name type="scientific">Burkholderia multivorans</name>
    <dbReference type="NCBI Taxonomy" id="87883"/>
    <lineage>
        <taxon>Bacteria</taxon>
        <taxon>Pseudomonadati</taxon>
        <taxon>Pseudomonadota</taxon>
        <taxon>Betaproteobacteria</taxon>
        <taxon>Burkholderiales</taxon>
        <taxon>Burkholderiaceae</taxon>
        <taxon>Burkholderia</taxon>
        <taxon>Burkholderia cepacia complex</taxon>
    </lineage>
</organism>
<gene>
    <name evidence="2" type="ORF">C6P98_28175</name>
</gene>
<evidence type="ECO:0000313" key="2">
    <source>
        <dbReference type="EMBL" id="PRF17886.1"/>
    </source>
</evidence>
<accession>A0A8E2RS34</accession>
<comment type="caution">
    <text evidence="2">The sequence shown here is derived from an EMBL/GenBank/DDBJ whole genome shotgun (WGS) entry which is preliminary data.</text>
</comment>
<feature type="region of interest" description="Disordered" evidence="1">
    <location>
        <begin position="94"/>
        <end position="117"/>
    </location>
</feature>
<dbReference type="RefSeq" id="WP_043279850.1">
    <property type="nucleotide sequence ID" value="NZ_CADETI010000030.1"/>
</dbReference>
<sequence>MRLRFTGRRAARAHAIAGAAILLHGIVAAAATSSKPLILDTQRGIQDGRGGLVLQTAPLSSEPIVEPAGMRAPAGQTGTSSIPLFVAPYIDVPAAGASRTGSPAVITPRPRPRPLQP</sequence>
<evidence type="ECO:0000313" key="3">
    <source>
        <dbReference type="Proteomes" id="UP000237686"/>
    </source>
</evidence>
<dbReference type="EMBL" id="PVFZ01000070">
    <property type="protein sequence ID" value="PRF17886.1"/>
    <property type="molecule type" value="Genomic_DNA"/>
</dbReference>
<dbReference type="AlphaFoldDB" id="A0A8E2RS34"/>
<reference evidence="2 3" key="1">
    <citation type="submission" date="2018-03" db="EMBL/GenBank/DDBJ databases">
        <authorList>
            <person name="Nguyen K."/>
            <person name="Fouts D."/>
            <person name="Sutton G."/>
        </authorList>
    </citation>
    <scope>NUCLEOTIDE SEQUENCE [LARGE SCALE GENOMIC DNA]</scope>
    <source>
        <strain evidence="2 3">AU17135</strain>
    </source>
</reference>